<evidence type="ECO:0000313" key="1">
    <source>
        <dbReference type="EMBL" id="KAJ1885656.1"/>
    </source>
</evidence>
<comment type="caution">
    <text evidence="1">The sequence shown here is derived from an EMBL/GenBank/DDBJ whole genome shotgun (WGS) entry which is preliminary data.</text>
</comment>
<evidence type="ECO:0000313" key="2">
    <source>
        <dbReference type="Proteomes" id="UP001150581"/>
    </source>
</evidence>
<proteinExistence type="predicted"/>
<gene>
    <name evidence="1" type="ORF">LPJ66_010012</name>
</gene>
<dbReference type="Proteomes" id="UP001150581">
    <property type="component" value="Unassembled WGS sequence"/>
</dbReference>
<accession>A0ACC1I2B6</accession>
<organism evidence="1 2">
    <name type="scientific">Kickxella alabastrina</name>
    <dbReference type="NCBI Taxonomy" id="61397"/>
    <lineage>
        <taxon>Eukaryota</taxon>
        <taxon>Fungi</taxon>
        <taxon>Fungi incertae sedis</taxon>
        <taxon>Zoopagomycota</taxon>
        <taxon>Kickxellomycotina</taxon>
        <taxon>Kickxellomycetes</taxon>
        <taxon>Kickxellales</taxon>
        <taxon>Kickxellaceae</taxon>
        <taxon>Kickxella</taxon>
    </lineage>
</organism>
<protein>
    <submittedName>
        <fullName evidence="1">Uncharacterized protein</fullName>
    </submittedName>
</protein>
<sequence>MVTFREAMSDSDQKWIKKQKVYFVSTAPLTKSGHVNLSPKGYDGLRILDSNRMLLLDGRGSGCETVAHVRENGRLTVMMCAFEGGPRIVRLFSTGTVHEPGSTEFSSLFAEHYAADWDNPDKINFVRSIIDVKVHMVAQSCGYGVPLMAFKDERRTLTDCFKTKPGEVVGKRSPLINSRSIDGIPSLLNGTADATRVAVFKRRFIIAAQSAVPWVGGAALGAAIALAAVKKVFA</sequence>
<name>A0ACC1I2B6_9FUNG</name>
<reference evidence="1" key="1">
    <citation type="submission" date="2022-07" db="EMBL/GenBank/DDBJ databases">
        <title>Phylogenomic reconstructions and comparative analyses of Kickxellomycotina fungi.</title>
        <authorList>
            <person name="Reynolds N.K."/>
            <person name="Stajich J.E."/>
            <person name="Barry K."/>
            <person name="Grigoriev I.V."/>
            <person name="Crous P."/>
            <person name="Smith M.E."/>
        </authorList>
    </citation>
    <scope>NUCLEOTIDE SEQUENCE</scope>
    <source>
        <strain evidence="1">Benny 63K</strain>
    </source>
</reference>
<dbReference type="EMBL" id="JANBPG010002472">
    <property type="protein sequence ID" value="KAJ1885656.1"/>
    <property type="molecule type" value="Genomic_DNA"/>
</dbReference>
<keyword evidence="2" id="KW-1185">Reference proteome</keyword>